<evidence type="ECO:0000313" key="2">
    <source>
        <dbReference type="Proteomes" id="UP000538666"/>
    </source>
</evidence>
<dbReference type="Proteomes" id="UP000538666">
    <property type="component" value="Unassembled WGS sequence"/>
</dbReference>
<reference evidence="1 2" key="1">
    <citation type="submission" date="2020-08" db="EMBL/GenBank/DDBJ databases">
        <title>Genomic Encyclopedia of Type Strains, Phase IV (KMG-IV): sequencing the most valuable type-strain genomes for metagenomic binning, comparative biology and taxonomic classification.</title>
        <authorList>
            <person name="Goeker M."/>
        </authorList>
    </citation>
    <scope>NUCLEOTIDE SEQUENCE [LARGE SCALE GENOMIC DNA]</scope>
    <source>
        <strain evidence="1 2">DSM 103733</strain>
    </source>
</reference>
<protein>
    <submittedName>
        <fullName evidence="1">Uncharacterized protein</fullName>
    </submittedName>
</protein>
<evidence type="ECO:0000313" key="1">
    <source>
        <dbReference type="EMBL" id="MBB6147129.1"/>
    </source>
</evidence>
<gene>
    <name evidence="1" type="ORF">HNQ77_005114</name>
</gene>
<accession>A0A841K5C0</accession>
<proteinExistence type="predicted"/>
<dbReference type="AlphaFoldDB" id="A0A841K5C0"/>
<comment type="caution">
    <text evidence="1">The sequence shown here is derived from an EMBL/GenBank/DDBJ whole genome shotgun (WGS) entry which is preliminary data.</text>
</comment>
<sequence length="64" mass="7128">MACLRSYLPRGWARSNFLILDAPNPQSLGGSRAYASDYQMQVRGFVFYGFLAESIPVSIPAVRD</sequence>
<organism evidence="1 2">
    <name type="scientific">Silvibacterium bohemicum</name>
    <dbReference type="NCBI Taxonomy" id="1577686"/>
    <lineage>
        <taxon>Bacteria</taxon>
        <taxon>Pseudomonadati</taxon>
        <taxon>Acidobacteriota</taxon>
        <taxon>Terriglobia</taxon>
        <taxon>Terriglobales</taxon>
        <taxon>Acidobacteriaceae</taxon>
        <taxon>Silvibacterium</taxon>
    </lineage>
</organism>
<dbReference type="EMBL" id="JACHEK010000012">
    <property type="protein sequence ID" value="MBB6147129.1"/>
    <property type="molecule type" value="Genomic_DNA"/>
</dbReference>
<name>A0A841K5C0_9BACT</name>
<keyword evidence="2" id="KW-1185">Reference proteome</keyword>